<gene>
    <name evidence="1" type="ORF">HPB51_026505</name>
</gene>
<organism evidence="1 2">
    <name type="scientific">Rhipicephalus microplus</name>
    <name type="common">Cattle tick</name>
    <name type="synonym">Boophilus microplus</name>
    <dbReference type="NCBI Taxonomy" id="6941"/>
    <lineage>
        <taxon>Eukaryota</taxon>
        <taxon>Metazoa</taxon>
        <taxon>Ecdysozoa</taxon>
        <taxon>Arthropoda</taxon>
        <taxon>Chelicerata</taxon>
        <taxon>Arachnida</taxon>
        <taxon>Acari</taxon>
        <taxon>Parasitiformes</taxon>
        <taxon>Ixodida</taxon>
        <taxon>Ixodoidea</taxon>
        <taxon>Ixodidae</taxon>
        <taxon>Rhipicephalinae</taxon>
        <taxon>Rhipicephalus</taxon>
        <taxon>Boophilus</taxon>
    </lineage>
</organism>
<comment type="caution">
    <text evidence="1">The sequence shown here is derived from an EMBL/GenBank/DDBJ whole genome shotgun (WGS) entry which is preliminary data.</text>
</comment>
<reference evidence="1" key="2">
    <citation type="submission" date="2021-09" db="EMBL/GenBank/DDBJ databases">
        <authorList>
            <person name="Jia N."/>
            <person name="Wang J."/>
            <person name="Shi W."/>
            <person name="Du L."/>
            <person name="Sun Y."/>
            <person name="Zhan W."/>
            <person name="Jiang J."/>
            <person name="Wang Q."/>
            <person name="Zhang B."/>
            <person name="Ji P."/>
            <person name="Sakyi L.B."/>
            <person name="Cui X."/>
            <person name="Yuan T."/>
            <person name="Jiang B."/>
            <person name="Yang W."/>
            <person name="Lam T.T.-Y."/>
            <person name="Chang Q."/>
            <person name="Ding S."/>
            <person name="Wang X."/>
            <person name="Zhu J."/>
            <person name="Ruan X."/>
            <person name="Zhao L."/>
            <person name="Wei J."/>
            <person name="Que T."/>
            <person name="Du C."/>
            <person name="Cheng J."/>
            <person name="Dai P."/>
            <person name="Han X."/>
            <person name="Huang E."/>
            <person name="Gao Y."/>
            <person name="Liu J."/>
            <person name="Shao H."/>
            <person name="Ye R."/>
            <person name="Li L."/>
            <person name="Wei W."/>
            <person name="Wang X."/>
            <person name="Wang C."/>
            <person name="Huo Q."/>
            <person name="Li W."/>
            <person name="Guo W."/>
            <person name="Chen H."/>
            <person name="Chen S."/>
            <person name="Zhou L."/>
            <person name="Zhou L."/>
            <person name="Ni X."/>
            <person name="Tian J."/>
            <person name="Zhou Y."/>
            <person name="Sheng Y."/>
            <person name="Liu T."/>
            <person name="Pan Y."/>
            <person name="Xia L."/>
            <person name="Li J."/>
            <person name="Zhao F."/>
            <person name="Cao W."/>
        </authorList>
    </citation>
    <scope>NUCLEOTIDE SEQUENCE</scope>
    <source>
        <strain evidence="1">Rmic-2018</strain>
        <tissue evidence="1">Larvae</tissue>
    </source>
</reference>
<name>A0A9J6D2W2_RHIMP</name>
<proteinExistence type="predicted"/>
<reference evidence="1" key="1">
    <citation type="journal article" date="2020" name="Cell">
        <title>Large-Scale Comparative Analyses of Tick Genomes Elucidate Their Genetic Diversity and Vector Capacities.</title>
        <authorList>
            <consortium name="Tick Genome and Microbiome Consortium (TIGMIC)"/>
            <person name="Jia N."/>
            <person name="Wang J."/>
            <person name="Shi W."/>
            <person name="Du L."/>
            <person name="Sun Y."/>
            <person name="Zhan W."/>
            <person name="Jiang J.F."/>
            <person name="Wang Q."/>
            <person name="Zhang B."/>
            <person name="Ji P."/>
            <person name="Bell-Sakyi L."/>
            <person name="Cui X.M."/>
            <person name="Yuan T.T."/>
            <person name="Jiang B.G."/>
            <person name="Yang W.F."/>
            <person name="Lam T.T."/>
            <person name="Chang Q.C."/>
            <person name="Ding S.J."/>
            <person name="Wang X.J."/>
            <person name="Zhu J.G."/>
            <person name="Ruan X.D."/>
            <person name="Zhao L."/>
            <person name="Wei J.T."/>
            <person name="Ye R.Z."/>
            <person name="Que T.C."/>
            <person name="Du C.H."/>
            <person name="Zhou Y.H."/>
            <person name="Cheng J.X."/>
            <person name="Dai P.F."/>
            <person name="Guo W.B."/>
            <person name="Han X.H."/>
            <person name="Huang E.J."/>
            <person name="Li L.F."/>
            <person name="Wei W."/>
            <person name="Gao Y.C."/>
            <person name="Liu J.Z."/>
            <person name="Shao H.Z."/>
            <person name="Wang X."/>
            <person name="Wang C.C."/>
            <person name="Yang T.C."/>
            <person name="Huo Q.B."/>
            <person name="Li W."/>
            <person name="Chen H.Y."/>
            <person name="Chen S.E."/>
            <person name="Zhou L.G."/>
            <person name="Ni X.B."/>
            <person name="Tian J.H."/>
            <person name="Sheng Y."/>
            <person name="Liu T."/>
            <person name="Pan Y.S."/>
            <person name="Xia L.Y."/>
            <person name="Li J."/>
            <person name="Zhao F."/>
            <person name="Cao W.C."/>
        </authorList>
    </citation>
    <scope>NUCLEOTIDE SEQUENCE</scope>
    <source>
        <strain evidence="1">Rmic-2018</strain>
    </source>
</reference>
<dbReference type="AlphaFoldDB" id="A0A9J6D2W2"/>
<dbReference type="EMBL" id="JABSTU010000549">
    <property type="protein sequence ID" value="KAH7989980.1"/>
    <property type="molecule type" value="Genomic_DNA"/>
</dbReference>
<accession>A0A9J6D2W2</accession>
<keyword evidence="2" id="KW-1185">Reference proteome</keyword>
<dbReference type="Proteomes" id="UP000821866">
    <property type="component" value="Unassembled WGS sequence"/>
</dbReference>
<evidence type="ECO:0000313" key="1">
    <source>
        <dbReference type="EMBL" id="KAH7989980.1"/>
    </source>
</evidence>
<sequence length="192" mass="21570">MTTTGTEGSTETSNSWAAPFLADMAQLRSPSPLGLDNPRSCHTWSLPFEDFFFTTGLHVTPAEVQVHSMLFFKGPPTKAVLASTTQYEADIKVVTTVKKAFTDHFFNEPNELYDLARFHLHSQQPDDTVGAFSLRSGQCMVGSCNNPSPDKEEQLVRGRFLVRLLERKFSEKLYWKPKMTLQEATSSGNKKM</sequence>
<evidence type="ECO:0000313" key="2">
    <source>
        <dbReference type="Proteomes" id="UP000821866"/>
    </source>
</evidence>
<dbReference type="VEuPathDB" id="VectorBase:LOC119165085"/>
<protein>
    <submittedName>
        <fullName evidence="1">Uncharacterized protein</fullName>
    </submittedName>
</protein>